<name>A0ACC6KY36_9SPHI</name>
<proteinExistence type="predicted"/>
<gene>
    <name evidence="1" type="ORF">J2X78_002645</name>
</gene>
<protein>
    <submittedName>
        <fullName evidence="1">Thiol-disulfide isomerase/thioredoxin</fullName>
    </submittedName>
</protein>
<keyword evidence="2" id="KW-1185">Reference proteome</keyword>
<dbReference type="EMBL" id="JAVDTF010000002">
    <property type="protein sequence ID" value="MDR6784080.1"/>
    <property type="molecule type" value="Genomic_DNA"/>
</dbReference>
<comment type="caution">
    <text evidence="1">The sequence shown here is derived from an EMBL/GenBank/DDBJ whole genome shotgun (WGS) entry which is preliminary data.</text>
</comment>
<evidence type="ECO:0000313" key="1">
    <source>
        <dbReference type="EMBL" id="MDR6784080.1"/>
    </source>
</evidence>
<reference evidence="1" key="1">
    <citation type="submission" date="2023-07" db="EMBL/GenBank/DDBJ databases">
        <title>Sorghum-associated microbial communities from plants grown in Nebraska, USA.</title>
        <authorList>
            <person name="Schachtman D."/>
        </authorList>
    </citation>
    <scope>NUCLEOTIDE SEQUENCE</scope>
    <source>
        <strain evidence="1">2697</strain>
    </source>
</reference>
<dbReference type="Proteomes" id="UP001246858">
    <property type="component" value="Unassembled WGS sequence"/>
</dbReference>
<organism evidence="1 2">
    <name type="scientific">Pedobacter africanus</name>
    <dbReference type="NCBI Taxonomy" id="151894"/>
    <lineage>
        <taxon>Bacteria</taxon>
        <taxon>Pseudomonadati</taxon>
        <taxon>Bacteroidota</taxon>
        <taxon>Sphingobacteriia</taxon>
        <taxon>Sphingobacteriales</taxon>
        <taxon>Sphingobacteriaceae</taxon>
        <taxon>Pedobacter</taxon>
    </lineage>
</organism>
<evidence type="ECO:0000313" key="2">
    <source>
        <dbReference type="Proteomes" id="UP001246858"/>
    </source>
</evidence>
<accession>A0ACC6KY36</accession>
<sequence length="384" mass="44643">MLRGVLLVLFFTSTKFVSLGQQQEGKWSIINANFNNLKERPFKARIEKNDLGGYESKIEICKITSKIFSYKTQLFEPGFVTVTFYWPNKKLTSTKFWITADAYEINIDNDLKPQIVNANKSAFATKINELEKQVEESMARSVRLVKNVNYENKKIEDVEKRIDYIRDSVDNSIDENIYKWYVLNHSNLPIGLYALCKYAERPYNNQRIKSQPEQIEKLFNSLSVNIRQLPSAKILSDKLAIGKQMTTGNVFRDISLPDTLGKVFKITDFRGKYLLVDFWASWCMPCRQENPGLIKAYNKYKASGFQIISVTRDQLSAKDDWLKAIKTDQINLWPQLSDFNNIAQRAYAIRFIPTNYLIDPKGIIIARDLRGKALEHTLFRIFNY</sequence>
<keyword evidence="1" id="KW-0413">Isomerase</keyword>